<feature type="transmembrane region" description="Helical" evidence="2">
    <location>
        <begin position="28"/>
        <end position="47"/>
    </location>
</feature>
<evidence type="ECO:0000313" key="4">
    <source>
        <dbReference type="EMBL" id="OGY46273.1"/>
    </source>
</evidence>
<organism evidence="4 5">
    <name type="scientific">Candidatus Buchananbacteria bacterium RIFCSPHIGHO2_01_FULL_46_12</name>
    <dbReference type="NCBI Taxonomy" id="1797536"/>
    <lineage>
        <taxon>Bacteria</taxon>
        <taxon>Candidatus Buchananiibacteriota</taxon>
    </lineage>
</organism>
<keyword evidence="2" id="KW-0812">Transmembrane</keyword>
<proteinExistence type="predicted"/>
<dbReference type="Pfam" id="PF26449">
    <property type="entry name" value="DUF8128"/>
    <property type="match status" value="1"/>
</dbReference>
<dbReference type="Proteomes" id="UP000178432">
    <property type="component" value="Unassembled WGS sequence"/>
</dbReference>
<protein>
    <recommendedName>
        <fullName evidence="3">DUF8128 domain-containing protein</fullName>
    </recommendedName>
</protein>
<feature type="compositionally biased region" description="Basic and acidic residues" evidence="1">
    <location>
        <begin position="429"/>
        <end position="441"/>
    </location>
</feature>
<sequence length="464" mass="53531">MNIVIDFSSIPTDSPIAFGWWFFKTIGWIYPVFLFTYALILFWQLWLRNNYRRERKYMMVAVDVPKNIENGPKGVENIFNQLAGAHQPLKVHEKWWTGEIPNSFSFEIASFEGYIQFFIHFEQKYRDLIEAIVYAQYPEAEIMEVEDYTKDWRLKFPSEKYNLWGTELKLAKKEYYPIRTYEEFEHVEGFVDPMAGILEALTRIGPGEQVWIQLVVTPADNDWGKGAENLIIKLSGGKVERKKTIFDRIFDIPGIVWELLNPVLAAPSTKKDEPYNLMMNLTPGQKDVINAIEKKTGKLGFHTKIRLIYFAEKDKFVKPKANAIYGAFKQFNTLDLNSVKPDAKTLTGGIVFFKKRRVIARQNKIFYRYKNRGHWLEPGSYGKILNSQELASLYHFPIMTVKAPMVKKSEAKKAEPPMTLPVSRSFISPRKEKPAPVKPEEAAPAQIEKTTLTKAGPPANLPIG</sequence>
<dbReference type="InterPro" id="IPR058441">
    <property type="entry name" value="DUF8128"/>
</dbReference>
<evidence type="ECO:0000313" key="5">
    <source>
        <dbReference type="Proteomes" id="UP000178432"/>
    </source>
</evidence>
<name>A0A1G1Y1R4_9BACT</name>
<reference evidence="4 5" key="1">
    <citation type="journal article" date="2016" name="Nat. Commun.">
        <title>Thousands of microbial genomes shed light on interconnected biogeochemical processes in an aquifer system.</title>
        <authorList>
            <person name="Anantharaman K."/>
            <person name="Brown C.T."/>
            <person name="Hug L.A."/>
            <person name="Sharon I."/>
            <person name="Castelle C.J."/>
            <person name="Probst A.J."/>
            <person name="Thomas B.C."/>
            <person name="Singh A."/>
            <person name="Wilkins M.J."/>
            <person name="Karaoz U."/>
            <person name="Brodie E.L."/>
            <person name="Williams K.H."/>
            <person name="Hubbard S.S."/>
            <person name="Banfield J.F."/>
        </authorList>
    </citation>
    <scope>NUCLEOTIDE SEQUENCE [LARGE SCALE GENOMIC DNA]</scope>
</reference>
<dbReference type="AlphaFoldDB" id="A0A1G1Y1R4"/>
<accession>A0A1G1Y1R4</accession>
<gene>
    <name evidence="4" type="ORF">A2663_00205</name>
</gene>
<evidence type="ECO:0000256" key="1">
    <source>
        <dbReference type="SAM" id="MobiDB-lite"/>
    </source>
</evidence>
<feature type="domain" description="DUF8128" evidence="3">
    <location>
        <begin position="92"/>
        <end position="406"/>
    </location>
</feature>
<keyword evidence="2" id="KW-1133">Transmembrane helix</keyword>
<feature type="region of interest" description="Disordered" evidence="1">
    <location>
        <begin position="410"/>
        <end position="464"/>
    </location>
</feature>
<comment type="caution">
    <text evidence="4">The sequence shown here is derived from an EMBL/GenBank/DDBJ whole genome shotgun (WGS) entry which is preliminary data.</text>
</comment>
<keyword evidence="2" id="KW-0472">Membrane</keyword>
<evidence type="ECO:0000256" key="2">
    <source>
        <dbReference type="SAM" id="Phobius"/>
    </source>
</evidence>
<dbReference type="EMBL" id="MHIF01000063">
    <property type="protein sequence ID" value="OGY46273.1"/>
    <property type="molecule type" value="Genomic_DNA"/>
</dbReference>
<evidence type="ECO:0000259" key="3">
    <source>
        <dbReference type="Pfam" id="PF26449"/>
    </source>
</evidence>